<name>A0A9L0RDN2_HORSE</name>
<feature type="region of interest" description="Disordered" evidence="1">
    <location>
        <begin position="503"/>
        <end position="534"/>
    </location>
</feature>
<dbReference type="Ensembl" id="ENSECAT00000100012.1">
    <property type="protein sequence ID" value="ENSECAP00000060949.1"/>
    <property type="gene ID" value="ENSECAG00000053521.1"/>
</dbReference>
<evidence type="ECO:0000256" key="1">
    <source>
        <dbReference type="SAM" id="MobiDB-lite"/>
    </source>
</evidence>
<feature type="compositionally biased region" description="Polar residues" evidence="1">
    <location>
        <begin position="508"/>
        <end position="519"/>
    </location>
</feature>
<keyword evidence="3" id="KW-1185">Reference proteome</keyword>
<proteinExistence type="predicted"/>
<evidence type="ECO:0000313" key="3">
    <source>
        <dbReference type="Proteomes" id="UP000002281"/>
    </source>
</evidence>
<feature type="region of interest" description="Disordered" evidence="1">
    <location>
        <begin position="580"/>
        <end position="625"/>
    </location>
</feature>
<dbReference type="GeneTree" id="ENSGT00530000064469"/>
<protein>
    <submittedName>
        <fullName evidence="2">Uncharacterized protein</fullName>
    </submittedName>
</protein>
<evidence type="ECO:0000313" key="2">
    <source>
        <dbReference type="Ensembl" id="ENSECAP00000060949.1"/>
    </source>
</evidence>
<organism evidence="2 3">
    <name type="scientific">Equus caballus</name>
    <name type="common">Horse</name>
    <dbReference type="NCBI Taxonomy" id="9796"/>
    <lineage>
        <taxon>Eukaryota</taxon>
        <taxon>Metazoa</taxon>
        <taxon>Chordata</taxon>
        <taxon>Craniata</taxon>
        <taxon>Vertebrata</taxon>
        <taxon>Euteleostomi</taxon>
        <taxon>Mammalia</taxon>
        <taxon>Eutheria</taxon>
        <taxon>Laurasiatheria</taxon>
        <taxon>Perissodactyla</taxon>
        <taxon>Equidae</taxon>
        <taxon>Equus</taxon>
    </lineage>
</organism>
<dbReference type="Proteomes" id="UP000002281">
    <property type="component" value="Chromosome 14"/>
</dbReference>
<feature type="compositionally biased region" description="Basic and acidic residues" evidence="1">
    <location>
        <begin position="57"/>
        <end position="66"/>
    </location>
</feature>
<feature type="region of interest" description="Disordered" evidence="1">
    <location>
        <begin position="37"/>
        <end position="86"/>
    </location>
</feature>
<accession>A0A9L0RDN2</accession>
<feature type="compositionally biased region" description="Basic and acidic residues" evidence="1">
    <location>
        <begin position="523"/>
        <end position="534"/>
    </location>
</feature>
<feature type="compositionally biased region" description="Low complexity" evidence="1">
    <location>
        <begin position="587"/>
        <end position="599"/>
    </location>
</feature>
<reference evidence="2 3" key="1">
    <citation type="journal article" date="2009" name="Science">
        <title>Genome sequence, comparative analysis, and population genetics of the domestic horse.</title>
        <authorList>
            <consortium name="Broad Institute Genome Sequencing Platform"/>
            <consortium name="Broad Institute Whole Genome Assembly Team"/>
            <person name="Wade C.M."/>
            <person name="Giulotto E."/>
            <person name="Sigurdsson S."/>
            <person name="Zoli M."/>
            <person name="Gnerre S."/>
            <person name="Imsland F."/>
            <person name="Lear T.L."/>
            <person name="Adelson D.L."/>
            <person name="Bailey E."/>
            <person name="Bellone R.R."/>
            <person name="Bloecker H."/>
            <person name="Distl O."/>
            <person name="Edgar R.C."/>
            <person name="Garber M."/>
            <person name="Leeb T."/>
            <person name="Mauceli E."/>
            <person name="MacLeod J.N."/>
            <person name="Penedo M.C.T."/>
            <person name="Raison J.M."/>
            <person name="Sharpe T."/>
            <person name="Vogel J."/>
            <person name="Andersson L."/>
            <person name="Antczak D.F."/>
            <person name="Biagi T."/>
            <person name="Binns M.M."/>
            <person name="Chowdhary B.P."/>
            <person name="Coleman S.J."/>
            <person name="Della Valle G."/>
            <person name="Fryc S."/>
            <person name="Guerin G."/>
            <person name="Hasegawa T."/>
            <person name="Hill E.W."/>
            <person name="Jurka J."/>
            <person name="Kiialainen A."/>
            <person name="Lindgren G."/>
            <person name="Liu J."/>
            <person name="Magnani E."/>
            <person name="Mickelson J.R."/>
            <person name="Murray J."/>
            <person name="Nergadze S.G."/>
            <person name="Onofrio R."/>
            <person name="Pedroni S."/>
            <person name="Piras M.F."/>
            <person name="Raudsepp T."/>
            <person name="Rocchi M."/>
            <person name="Roeed K.H."/>
            <person name="Ryder O.A."/>
            <person name="Searle S."/>
            <person name="Skow L."/>
            <person name="Swinburne J.E."/>
            <person name="Syvaenen A.C."/>
            <person name="Tozaki T."/>
            <person name="Valberg S.J."/>
            <person name="Vaudin M."/>
            <person name="White J.R."/>
            <person name="Zody M.C."/>
            <person name="Lander E.S."/>
            <person name="Lindblad-Toh K."/>
        </authorList>
    </citation>
    <scope>NUCLEOTIDE SEQUENCE [LARGE SCALE GENOMIC DNA]</scope>
    <source>
        <strain evidence="2 3">Thoroughbred</strain>
    </source>
</reference>
<dbReference type="AlphaFoldDB" id="A0A9L0RDN2"/>
<reference evidence="2" key="3">
    <citation type="submission" date="2025-09" db="UniProtKB">
        <authorList>
            <consortium name="Ensembl"/>
        </authorList>
    </citation>
    <scope>IDENTIFICATION</scope>
    <source>
        <strain evidence="2">Thoroughbred</strain>
    </source>
</reference>
<sequence length="689" mass="77323">MRRKRRKVYKKWKILDPMVCERQPANQACQKNIKDLEKEVKGDTSKPVFHQTGTLGKSKENRDERTSASMNGKHYSPFLPKDKKQLPADSKINREKENDDPSSSISHQLEKVLPVVMFNDCEESLSGKITLQDFSNTVEAFKPAKGKIITEVKCGAFNVQIEIKNKFFCKTGTQFPTKKRCPKCYQRYSVRHIQRCSVSRSCSSKYKNMRVEELKAEVPSKSKGEIARTESPSLKVSIVGKEIKVKYVSKKQNILINIIHSKRRGKIAKCRNISSDHTTKECSRFSAQSDIRHPEKWQLENKRQSSDSLHVSPPFVFAVQKEENVDTVAVSLCSTPEGEKNKPDTLSSVWDDCEVESAISHQNDFKISQNTPKKKHFSDSEAILSNILPTSQDTLKTTSLIDTDLSKIPFEDSKDMDREKKLIFDIPENITSDSYIQQSTEGINNLPNTITDIVPVQDGKGSSFCSSSLSVQLMGDKAANVYCKGSKMPSAHCCENSNSSSFPSSQNALKSSTSLSPSHWATRHSEPKETPRDTLSFKHCAEYLKGYEEERVEVTDRDSNKATLHTDSCAKAPQLLEMKSPPCATLSPASSRSHSAGSPLNHDSHSTEEWGHTEPQASYPETAATSKTKVPVMTLITYELEQRLIIQNDKDTVYSNCPMGMKNPKEPPSSLGNVEKDKFQIMPMVKNAC</sequence>
<feature type="compositionally biased region" description="Basic and acidic residues" evidence="1">
    <location>
        <begin position="602"/>
        <end position="612"/>
    </location>
</feature>
<reference evidence="2" key="2">
    <citation type="submission" date="2025-08" db="UniProtKB">
        <authorList>
            <consortium name="Ensembl"/>
        </authorList>
    </citation>
    <scope>IDENTIFICATION</scope>
    <source>
        <strain evidence="2">Thoroughbred</strain>
    </source>
</reference>